<keyword evidence="3" id="KW-1185">Reference proteome</keyword>
<dbReference type="EMBL" id="CAUWAG010000003">
    <property type="protein sequence ID" value="CAJ2502104.1"/>
    <property type="molecule type" value="Genomic_DNA"/>
</dbReference>
<protein>
    <submittedName>
        <fullName evidence="2">Uu.00g049570.m01.CDS01</fullName>
    </submittedName>
</protein>
<feature type="compositionally biased region" description="Acidic residues" evidence="1">
    <location>
        <begin position="382"/>
        <end position="392"/>
    </location>
</feature>
<dbReference type="Proteomes" id="UP001295740">
    <property type="component" value="Unassembled WGS sequence"/>
</dbReference>
<name>A0AAI8VBU8_9PEZI</name>
<feature type="region of interest" description="Disordered" evidence="1">
    <location>
        <begin position="40"/>
        <end position="60"/>
    </location>
</feature>
<feature type="region of interest" description="Disordered" evidence="1">
    <location>
        <begin position="325"/>
        <end position="392"/>
    </location>
</feature>
<dbReference type="AlphaFoldDB" id="A0AAI8VBU8"/>
<sequence length="392" mass="44076">MADSGSEAATKRRKLKKRPFKPDVGVIDEPVFSRASVLDNGLIGEKPPSQNGLTRGNGFRPPKEAENNLYALNTLQLARERPLEALNVLQPLLYLQDRLPETVGDQISILTPGPVNVFGGSEANFERRQLRLYGTDLEFWNSIKGAQYVFWPIQAEKGHFVTAIFHSLRGDEADPNFDETTKHLGRRERRVRAREYSRVEAWSVVDPVRSDQARARVTRVRDRIQRIFASEGSITFAPGSYKDSGIRCFALVKQMMQRITDFFCREEGYQEGSYWDPDTSGWLNVDQVRYEMMGVCAINCIIDMDWKARLSVELIGDITTTPPVKKFDAKKLGPDDSRLKPYVPKSDNDDKVESASGPQGGPHDDSSSSSGSSSPSTQYTDSDIDEADDHIY</sequence>
<evidence type="ECO:0000256" key="1">
    <source>
        <dbReference type="SAM" id="MobiDB-lite"/>
    </source>
</evidence>
<comment type="caution">
    <text evidence="2">The sequence shown here is derived from an EMBL/GenBank/DDBJ whole genome shotgun (WGS) entry which is preliminary data.</text>
</comment>
<feature type="region of interest" description="Disordered" evidence="1">
    <location>
        <begin position="1"/>
        <end position="21"/>
    </location>
</feature>
<proteinExistence type="predicted"/>
<gene>
    <name evidence="2" type="ORF">KHLLAP_LOCUS2572</name>
</gene>
<reference evidence="2" key="1">
    <citation type="submission" date="2023-10" db="EMBL/GenBank/DDBJ databases">
        <authorList>
            <person name="Hackl T."/>
        </authorList>
    </citation>
    <scope>NUCLEOTIDE SEQUENCE</scope>
</reference>
<feature type="compositionally biased region" description="Low complexity" evidence="1">
    <location>
        <begin position="367"/>
        <end position="381"/>
    </location>
</feature>
<evidence type="ECO:0000313" key="2">
    <source>
        <dbReference type="EMBL" id="CAJ2502104.1"/>
    </source>
</evidence>
<feature type="compositionally biased region" description="Basic and acidic residues" evidence="1">
    <location>
        <begin position="325"/>
        <end position="339"/>
    </location>
</feature>
<evidence type="ECO:0000313" key="3">
    <source>
        <dbReference type="Proteomes" id="UP001295740"/>
    </source>
</evidence>
<organism evidence="2 3">
    <name type="scientific">Anthostomella pinea</name>
    <dbReference type="NCBI Taxonomy" id="933095"/>
    <lineage>
        <taxon>Eukaryota</taxon>
        <taxon>Fungi</taxon>
        <taxon>Dikarya</taxon>
        <taxon>Ascomycota</taxon>
        <taxon>Pezizomycotina</taxon>
        <taxon>Sordariomycetes</taxon>
        <taxon>Xylariomycetidae</taxon>
        <taxon>Xylariales</taxon>
        <taxon>Xylariaceae</taxon>
        <taxon>Anthostomella</taxon>
    </lineage>
</organism>
<accession>A0AAI8VBU8</accession>